<proteinExistence type="predicted"/>
<dbReference type="EMBL" id="CM051406">
    <property type="protein sequence ID" value="KAJ4702423.1"/>
    <property type="molecule type" value="Genomic_DNA"/>
</dbReference>
<protein>
    <submittedName>
        <fullName evidence="1">Protein PHLOEM PROTEIN 2-LIKE like</fullName>
    </submittedName>
</protein>
<evidence type="ECO:0000313" key="1">
    <source>
        <dbReference type="EMBL" id="KAJ4702423.1"/>
    </source>
</evidence>
<sequence length="157" mass="18276">MFVFLFARDLKITWGEDKRYWNWIHVEDDKSNTLVDAAELLTVCYLDVNAKFDTRILSPGVKYEVAFVVMIKDNAQGWEHLVKLGLLFPNVMHEEREEDLAKNKPRNKWIEVPVAEFITSSEIEKQAGEMEIYLRGSEGLYWKKGIVIKGVVIRAKN</sequence>
<gene>
    <name evidence="1" type="ORF">OWV82_022481</name>
</gene>
<keyword evidence="2" id="KW-1185">Reference proteome</keyword>
<reference evidence="1 2" key="1">
    <citation type="journal article" date="2023" name="Science">
        <title>Complex scaffold remodeling in plant triterpene biosynthesis.</title>
        <authorList>
            <person name="De La Pena R."/>
            <person name="Hodgson H."/>
            <person name="Liu J.C."/>
            <person name="Stephenson M.J."/>
            <person name="Martin A.C."/>
            <person name="Owen C."/>
            <person name="Harkess A."/>
            <person name="Leebens-Mack J."/>
            <person name="Jimenez L.E."/>
            <person name="Osbourn A."/>
            <person name="Sattely E.S."/>
        </authorList>
    </citation>
    <scope>NUCLEOTIDE SEQUENCE [LARGE SCALE GENOMIC DNA]</scope>
    <source>
        <strain evidence="2">cv. JPN11</strain>
        <tissue evidence="1">Leaf</tissue>
    </source>
</reference>
<name>A0ACC1WTP8_MELAZ</name>
<dbReference type="Proteomes" id="UP001164539">
    <property type="component" value="Chromosome 13"/>
</dbReference>
<evidence type="ECO:0000313" key="2">
    <source>
        <dbReference type="Proteomes" id="UP001164539"/>
    </source>
</evidence>
<organism evidence="1 2">
    <name type="scientific">Melia azedarach</name>
    <name type="common">Chinaberry tree</name>
    <dbReference type="NCBI Taxonomy" id="155640"/>
    <lineage>
        <taxon>Eukaryota</taxon>
        <taxon>Viridiplantae</taxon>
        <taxon>Streptophyta</taxon>
        <taxon>Embryophyta</taxon>
        <taxon>Tracheophyta</taxon>
        <taxon>Spermatophyta</taxon>
        <taxon>Magnoliopsida</taxon>
        <taxon>eudicotyledons</taxon>
        <taxon>Gunneridae</taxon>
        <taxon>Pentapetalae</taxon>
        <taxon>rosids</taxon>
        <taxon>malvids</taxon>
        <taxon>Sapindales</taxon>
        <taxon>Meliaceae</taxon>
        <taxon>Melia</taxon>
    </lineage>
</organism>
<accession>A0ACC1WTP8</accession>
<comment type="caution">
    <text evidence="1">The sequence shown here is derived from an EMBL/GenBank/DDBJ whole genome shotgun (WGS) entry which is preliminary data.</text>
</comment>